<dbReference type="AlphaFoldDB" id="A0A7W9W8C5"/>
<proteinExistence type="predicted"/>
<keyword evidence="2" id="KW-0813">Transport</keyword>
<evidence type="ECO:0000256" key="1">
    <source>
        <dbReference type="ARBA" id="ARBA00004651"/>
    </source>
</evidence>
<dbReference type="InterPro" id="IPR017871">
    <property type="entry name" value="ABC_transporter-like_CS"/>
</dbReference>
<dbReference type="GO" id="GO:0005886">
    <property type="term" value="C:plasma membrane"/>
    <property type="evidence" value="ECO:0007669"/>
    <property type="project" value="UniProtKB-SubCell"/>
</dbReference>
<keyword evidence="3 8" id="KW-0812">Transmembrane</keyword>
<comment type="subcellular location">
    <subcellularLocation>
        <location evidence="1">Cell membrane</location>
        <topology evidence="1">Multi-pass membrane protein</topology>
    </subcellularLocation>
</comment>
<dbReference type="InterPro" id="IPR011527">
    <property type="entry name" value="ABC1_TM_dom"/>
</dbReference>
<keyword evidence="12" id="KW-1185">Reference proteome</keyword>
<evidence type="ECO:0000259" key="9">
    <source>
        <dbReference type="PROSITE" id="PS50893"/>
    </source>
</evidence>
<accession>A0A7W9W8C5</accession>
<dbReference type="Pfam" id="PF00664">
    <property type="entry name" value="ABC_membrane"/>
    <property type="match status" value="1"/>
</dbReference>
<evidence type="ECO:0000256" key="6">
    <source>
        <dbReference type="ARBA" id="ARBA00022989"/>
    </source>
</evidence>
<dbReference type="InterPro" id="IPR036640">
    <property type="entry name" value="ABC1_TM_sf"/>
</dbReference>
<dbReference type="Gene3D" id="3.40.50.300">
    <property type="entry name" value="P-loop containing nucleotide triphosphate hydrolases"/>
    <property type="match status" value="1"/>
</dbReference>
<comment type="caution">
    <text evidence="11">The sequence shown here is derived from an EMBL/GenBank/DDBJ whole genome shotgun (WGS) entry which is preliminary data.</text>
</comment>
<dbReference type="PROSITE" id="PS50929">
    <property type="entry name" value="ABC_TM1F"/>
    <property type="match status" value="1"/>
</dbReference>
<reference evidence="11 12" key="1">
    <citation type="submission" date="2020-08" db="EMBL/GenBank/DDBJ databases">
        <title>Genomic Encyclopedia of Type Strains, Phase IV (KMG-IV): sequencing the most valuable type-strain genomes for metagenomic binning, comparative biology and taxonomic classification.</title>
        <authorList>
            <person name="Goeker M."/>
        </authorList>
    </citation>
    <scope>NUCLEOTIDE SEQUENCE [LARGE SCALE GENOMIC DNA]</scope>
    <source>
        <strain evidence="11 12">DSM 23562</strain>
    </source>
</reference>
<feature type="transmembrane region" description="Helical" evidence="8">
    <location>
        <begin position="287"/>
        <end position="307"/>
    </location>
</feature>
<name>A0A7W9W8C5_ARMRO</name>
<dbReference type="InterPro" id="IPR027417">
    <property type="entry name" value="P-loop_NTPase"/>
</dbReference>
<evidence type="ECO:0000256" key="8">
    <source>
        <dbReference type="SAM" id="Phobius"/>
    </source>
</evidence>
<keyword evidence="4" id="KW-0547">Nucleotide-binding</keyword>
<gene>
    <name evidence="11" type="ORF">HNQ39_003815</name>
</gene>
<evidence type="ECO:0000256" key="4">
    <source>
        <dbReference type="ARBA" id="ARBA00022741"/>
    </source>
</evidence>
<dbReference type="EMBL" id="JACHGW010000003">
    <property type="protein sequence ID" value="MBB6052005.1"/>
    <property type="molecule type" value="Genomic_DNA"/>
</dbReference>
<keyword evidence="7 8" id="KW-0472">Membrane</keyword>
<keyword evidence="6 8" id="KW-1133">Transmembrane helix</keyword>
<dbReference type="RefSeq" id="WP_184200118.1">
    <property type="nucleotide sequence ID" value="NZ_JACHGW010000003.1"/>
</dbReference>
<dbReference type="SUPFAM" id="SSF52540">
    <property type="entry name" value="P-loop containing nucleoside triphosphate hydrolases"/>
    <property type="match status" value="1"/>
</dbReference>
<evidence type="ECO:0000259" key="10">
    <source>
        <dbReference type="PROSITE" id="PS50929"/>
    </source>
</evidence>
<evidence type="ECO:0000313" key="12">
    <source>
        <dbReference type="Proteomes" id="UP000520814"/>
    </source>
</evidence>
<dbReference type="Proteomes" id="UP000520814">
    <property type="component" value="Unassembled WGS sequence"/>
</dbReference>
<dbReference type="InterPro" id="IPR003593">
    <property type="entry name" value="AAA+_ATPase"/>
</dbReference>
<feature type="domain" description="ABC transporter" evidence="9">
    <location>
        <begin position="488"/>
        <end position="722"/>
    </location>
</feature>
<feature type="transmembrane region" description="Helical" evidence="8">
    <location>
        <begin position="208"/>
        <end position="228"/>
    </location>
</feature>
<dbReference type="InterPro" id="IPR003439">
    <property type="entry name" value="ABC_transporter-like_ATP-bd"/>
</dbReference>
<evidence type="ECO:0000256" key="7">
    <source>
        <dbReference type="ARBA" id="ARBA00023136"/>
    </source>
</evidence>
<dbReference type="PANTHER" id="PTHR43394:SF1">
    <property type="entry name" value="ATP-BINDING CASSETTE SUB-FAMILY B MEMBER 10, MITOCHONDRIAL"/>
    <property type="match status" value="1"/>
</dbReference>
<dbReference type="PROSITE" id="PS50893">
    <property type="entry name" value="ABC_TRANSPORTER_2"/>
    <property type="match status" value="1"/>
</dbReference>
<protein>
    <submittedName>
        <fullName evidence="11">ATP-binding cassette subfamily B protein</fullName>
    </submittedName>
</protein>
<evidence type="ECO:0000313" key="11">
    <source>
        <dbReference type="EMBL" id="MBB6052005.1"/>
    </source>
</evidence>
<dbReference type="FunFam" id="3.40.50.300:FF:000287">
    <property type="entry name" value="Multidrug ABC transporter ATP-binding protein"/>
    <property type="match status" value="1"/>
</dbReference>
<evidence type="ECO:0000256" key="3">
    <source>
        <dbReference type="ARBA" id="ARBA00022692"/>
    </source>
</evidence>
<dbReference type="PANTHER" id="PTHR43394">
    <property type="entry name" value="ATP-DEPENDENT PERMEASE MDL1, MITOCHONDRIAL"/>
    <property type="match status" value="1"/>
</dbReference>
<dbReference type="GO" id="GO:0015421">
    <property type="term" value="F:ABC-type oligopeptide transporter activity"/>
    <property type="evidence" value="ECO:0007669"/>
    <property type="project" value="TreeGrafter"/>
</dbReference>
<sequence length="734" mass="80830">MSSPSEADSTDNDDPLLLSEWADLDEETHRFGERVVQLHQRSVRVYDGAGVLLVTVPLADIKSARTEPLVGGARLELTLKNGTLLPLVECTARVSARVSELARGIEQLAQGEELAVKLTHQKTRCERCNRLLPEPDSSCPACVQRAAIFRRILSYLGPYRFQAVSVIGGSLLIAAINTFATPKLTEGITDKVLGPRSGLSLGEGSVQLGLYVGGMLLALLLGAFLQWYKNYNASFLSANIAKDLRASIYRALEHLQLSFFDKRQMGAIISRVTQDTDRVWGFLVDGVPYLLSGTLTLVGGLVSGLLLSWKLTLAILLPVPLVAVLMSLIWKPMASKYHKVGQKWGRLHTQLNESLNGIRVVKAFVREDGEWDKFRSRNSELAQSGLIADRWWFRSETFVTVLVGLAPLINWGFGGYLVLHSELTLGKLMAMQILLWQVYGPLQWFGQVNQWFSRAMAGAERVFEVIDSQSETYDKPGAVALETVEGEIRFENVRFGYDKSNPVLKGIDLTVKPGELIGLVGRSGAGKSTTVNLLCRFYEADGGCVRLDGIDLRDIELSSLRRHIGIVLQEPFLFNGTIAENIAYGKPEASFEEIIEAARAACAHEFIVQKPDAYDTNVGEKGGKLSGGEKQRISIARAILHNPKILILDEATSSVDVETEKKIQQAIGNLTAGRTTFAIAHRLSTLRNADRLVVIDKGRIAELGTHAELMEKQGIFYNLVETQNQTSKALAETI</sequence>
<organism evidence="11 12">
    <name type="scientific">Armatimonas rosea</name>
    <dbReference type="NCBI Taxonomy" id="685828"/>
    <lineage>
        <taxon>Bacteria</taxon>
        <taxon>Bacillati</taxon>
        <taxon>Armatimonadota</taxon>
        <taxon>Armatimonadia</taxon>
        <taxon>Armatimonadales</taxon>
        <taxon>Armatimonadaceae</taxon>
        <taxon>Armatimonas</taxon>
    </lineage>
</organism>
<evidence type="ECO:0000256" key="2">
    <source>
        <dbReference type="ARBA" id="ARBA00022448"/>
    </source>
</evidence>
<keyword evidence="5 11" id="KW-0067">ATP-binding</keyword>
<feature type="transmembrane region" description="Helical" evidence="8">
    <location>
        <begin position="398"/>
        <end position="419"/>
    </location>
</feature>
<dbReference type="GO" id="GO:0016887">
    <property type="term" value="F:ATP hydrolysis activity"/>
    <property type="evidence" value="ECO:0007669"/>
    <property type="project" value="InterPro"/>
</dbReference>
<feature type="domain" description="ABC transmembrane type-1" evidence="10">
    <location>
        <begin position="166"/>
        <end position="448"/>
    </location>
</feature>
<feature type="transmembrane region" description="Helical" evidence="8">
    <location>
        <begin position="313"/>
        <end position="330"/>
    </location>
</feature>
<dbReference type="SMART" id="SM00382">
    <property type="entry name" value="AAA"/>
    <property type="match status" value="1"/>
</dbReference>
<dbReference type="PROSITE" id="PS00211">
    <property type="entry name" value="ABC_TRANSPORTER_1"/>
    <property type="match status" value="1"/>
</dbReference>
<dbReference type="Pfam" id="PF00005">
    <property type="entry name" value="ABC_tran"/>
    <property type="match status" value="1"/>
</dbReference>
<dbReference type="GO" id="GO:0005524">
    <property type="term" value="F:ATP binding"/>
    <property type="evidence" value="ECO:0007669"/>
    <property type="project" value="UniProtKB-KW"/>
</dbReference>
<evidence type="ECO:0000256" key="5">
    <source>
        <dbReference type="ARBA" id="ARBA00022840"/>
    </source>
</evidence>
<dbReference type="SUPFAM" id="SSF90123">
    <property type="entry name" value="ABC transporter transmembrane region"/>
    <property type="match status" value="1"/>
</dbReference>
<dbReference type="Gene3D" id="1.20.1560.10">
    <property type="entry name" value="ABC transporter type 1, transmembrane domain"/>
    <property type="match status" value="1"/>
</dbReference>
<dbReference type="InterPro" id="IPR039421">
    <property type="entry name" value="Type_1_exporter"/>
</dbReference>
<feature type="transmembrane region" description="Helical" evidence="8">
    <location>
        <begin position="159"/>
        <end position="180"/>
    </location>
</feature>